<dbReference type="AlphaFoldDB" id="A0A9X3DC12"/>
<proteinExistence type="predicted"/>
<dbReference type="Proteomes" id="UP001142592">
    <property type="component" value="Unassembled WGS sequence"/>
</dbReference>
<comment type="caution">
    <text evidence="1">The sequence shown here is derived from an EMBL/GenBank/DDBJ whole genome shotgun (WGS) entry which is preliminary data.</text>
</comment>
<keyword evidence="2" id="KW-1185">Reference proteome</keyword>
<organism evidence="1 2">
    <name type="scientific">Pedobacter agri</name>
    <dbReference type="NCBI Taxonomy" id="454586"/>
    <lineage>
        <taxon>Bacteria</taxon>
        <taxon>Pseudomonadati</taxon>
        <taxon>Bacteroidota</taxon>
        <taxon>Sphingobacteriia</taxon>
        <taxon>Sphingobacteriales</taxon>
        <taxon>Sphingobacteriaceae</taxon>
        <taxon>Pedobacter</taxon>
    </lineage>
</organism>
<name>A0A9X3DC12_9SPHI</name>
<dbReference type="EMBL" id="JAPJUH010000002">
    <property type="protein sequence ID" value="MCX3264844.1"/>
    <property type="molecule type" value="Genomic_DNA"/>
</dbReference>
<accession>A0A9X3DC12</accession>
<sequence length="64" mass="7543">MQNILTQQDYKNVLNRIEFLLSKGSQAISNDEIHEITSLRQRASQFEREFYDLTIPDKSLQQSI</sequence>
<evidence type="ECO:0000313" key="1">
    <source>
        <dbReference type="EMBL" id="MCX3264844.1"/>
    </source>
</evidence>
<dbReference type="RefSeq" id="WP_157259049.1">
    <property type="nucleotide sequence ID" value="NZ_JAPJUH010000002.1"/>
</dbReference>
<evidence type="ECO:0000313" key="2">
    <source>
        <dbReference type="Proteomes" id="UP001142592"/>
    </source>
</evidence>
<gene>
    <name evidence="1" type="ORF">OQZ29_08820</name>
</gene>
<reference evidence="1" key="1">
    <citation type="submission" date="2022-11" db="EMBL/GenBank/DDBJ databases">
        <authorList>
            <person name="Graham C."/>
            <person name="Newman J.D."/>
        </authorList>
    </citation>
    <scope>NUCLEOTIDE SEQUENCE</scope>
    <source>
        <strain evidence="1">DSM 19486</strain>
    </source>
</reference>
<protein>
    <submittedName>
        <fullName evidence="1">Uncharacterized protein</fullName>
    </submittedName>
</protein>